<dbReference type="PROSITE" id="PS00893">
    <property type="entry name" value="NUDIX_BOX"/>
    <property type="match status" value="1"/>
</dbReference>
<evidence type="ECO:0000256" key="1">
    <source>
        <dbReference type="ARBA" id="ARBA00001946"/>
    </source>
</evidence>
<evidence type="ECO:0000256" key="3">
    <source>
        <dbReference type="ARBA" id="ARBA00022801"/>
    </source>
</evidence>
<dbReference type="PRINTS" id="PR00502">
    <property type="entry name" value="NUDIXFAMILY"/>
</dbReference>
<reference evidence="6" key="1">
    <citation type="submission" date="2021-06" db="EMBL/GenBank/DDBJ databases">
        <title>Sequencing of actinobacteria type strains.</title>
        <authorList>
            <person name="Nguyen G.-S."/>
            <person name="Wentzel A."/>
        </authorList>
    </citation>
    <scope>NUCLEOTIDE SEQUENCE</scope>
    <source>
        <strain evidence="6">P38-E01</strain>
    </source>
</reference>
<protein>
    <submittedName>
        <fullName evidence="6">NUDIX domain-containing protein</fullName>
    </submittedName>
</protein>
<evidence type="ECO:0000256" key="4">
    <source>
        <dbReference type="RuleBase" id="RU003476"/>
    </source>
</evidence>
<dbReference type="PANTHER" id="PTHR43046">
    <property type="entry name" value="GDP-MANNOSE MANNOSYL HYDROLASE"/>
    <property type="match status" value="1"/>
</dbReference>
<dbReference type="Pfam" id="PF00293">
    <property type="entry name" value="NUDIX"/>
    <property type="match status" value="1"/>
</dbReference>
<comment type="cofactor">
    <cofactor evidence="1">
        <name>Mg(2+)</name>
        <dbReference type="ChEBI" id="CHEBI:18420"/>
    </cofactor>
</comment>
<dbReference type="InterPro" id="IPR020476">
    <property type="entry name" value="Nudix_hydrolase"/>
</dbReference>
<evidence type="ECO:0000313" key="7">
    <source>
        <dbReference type="Proteomes" id="UP000694501"/>
    </source>
</evidence>
<dbReference type="PANTHER" id="PTHR43046:SF16">
    <property type="entry name" value="ADP-RIBOSE PYROPHOSPHATASE YJHB-RELATED"/>
    <property type="match status" value="1"/>
</dbReference>
<dbReference type="InterPro" id="IPR000086">
    <property type="entry name" value="NUDIX_hydrolase_dom"/>
</dbReference>
<comment type="similarity">
    <text evidence="2 4">Belongs to the Nudix hydrolase family.</text>
</comment>
<comment type="caution">
    <text evidence="6">The sequence shown here is derived from an EMBL/GenBank/DDBJ whole genome shotgun (WGS) entry which is preliminary data.</text>
</comment>
<feature type="domain" description="Nudix hydrolase" evidence="5">
    <location>
        <begin position="1"/>
        <end position="136"/>
    </location>
</feature>
<keyword evidence="3 4" id="KW-0378">Hydrolase</keyword>
<gene>
    <name evidence="6" type="ORF">JGS22_002175</name>
</gene>
<name>A0A949JJU2_9ACTN</name>
<accession>A0A949JJU2</accession>
<dbReference type="InterPro" id="IPR020084">
    <property type="entry name" value="NUDIX_hydrolase_CS"/>
</dbReference>
<dbReference type="GO" id="GO:0016787">
    <property type="term" value="F:hydrolase activity"/>
    <property type="evidence" value="ECO:0007669"/>
    <property type="project" value="UniProtKB-KW"/>
</dbReference>
<dbReference type="Proteomes" id="UP000694501">
    <property type="component" value="Unassembled WGS sequence"/>
</dbReference>
<keyword evidence="7" id="KW-1185">Reference proteome</keyword>
<evidence type="ECO:0000256" key="2">
    <source>
        <dbReference type="ARBA" id="ARBA00005582"/>
    </source>
</evidence>
<dbReference type="AlphaFoldDB" id="A0A949JJU2"/>
<organism evidence="6 7">
    <name type="scientific">Streptomyces tardus</name>
    <dbReference type="NCBI Taxonomy" id="2780544"/>
    <lineage>
        <taxon>Bacteria</taxon>
        <taxon>Bacillati</taxon>
        <taxon>Actinomycetota</taxon>
        <taxon>Actinomycetes</taxon>
        <taxon>Kitasatosporales</taxon>
        <taxon>Streptomycetaceae</taxon>
        <taxon>Streptomyces</taxon>
    </lineage>
</organism>
<dbReference type="PROSITE" id="PS51462">
    <property type="entry name" value="NUDIX"/>
    <property type="match status" value="1"/>
</dbReference>
<dbReference type="Gene3D" id="3.90.79.10">
    <property type="entry name" value="Nucleoside Triphosphate Pyrophosphohydrolase"/>
    <property type="match status" value="1"/>
</dbReference>
<proteinExistence type="inferred from homology"/>
<evidence type="ECO:0000313" key="6">
    <source>
        <dbReference type="EMBL" id="MBU7596476.1"/>
    </source>
</evidence>
<dbReference type="InterPro" id="IPR015797">
    <property type="entry name" value="NUDIX_hydrolase-like_dom_sf"/>
</dbReference>
<dbReference type="EMBL" id="JAELVF020000001">
    <property type="protein sequence ID" value="MBU7596476.1"/>
    <property type="molecule type" value="Genomic_DNA"/>
</dbReference>
<dbReference type="SUPFAM" id="SSF55811">
    <property type="entry name" value="Nudix"/>
    <property type="match status" value="1"/>
</dbReference>
<sequence>MTLLAAAVIVHDRARDRLVLLQRGPNANFARGSWDLPVGKCDPGESVAAAAVRELREETGLLVREEDLALVHVVHGAHGAESPNGYLTVVFAADRWSGEPVNAEPAKHSRVCWVPFEEVPEDAVAPTFEATRLYRAGERRLLLTGWR</sequence>
<evidence type="ECO:0000259" key="5">
    <source>
        <dbReference type="PROSITE" id="PS51462"/>
    </source>
</evidence>